<feature type="domain" description="DUF6455" evidence="1">
    <location>
        <begin position="68"/>
        <end position="138"/>
    </location>
</feature>
<evidence type="ECO:0000313" key="3">
    <source>
        <dbReference type="Proteomes" id="UP000028181"/>
    </source>
</evidence>
<dbReference type="PATRIC" id="fig|1028800.3.peg.1185"/>
<dbReference type="RefSeq" id="WP_038585608.1">
    <property type="nucleotide sequence ID" value="NZ_HG938353.1"/>
</dbReference>
<dbReference type="InterPro" id="IPR045601">
    <property type="entry name" value="DUF6455"/>
</dbReference>
<dbReference type="AlphaFoldDB" id="A0A068SNE7"/>
<dbReference type="KEGG" id="ngg:RG540_CH11670"/>
<dbReference type="GeneID" id="24259513"/>
<name>A0A068SNE7_NEOGA</name>
<dbReference type="EMBL" id="HG938353">
    <property type="protein sequence ID" value="CDN47354.1"/>
    <property type="molecule type" value="Genomic_DNA"/>
</dbReference>
<protein>
    <submittedName>
        <fullName evidence="2">Blr0497 protein</fullName>
    </submittedName>
</protein>
<dbReference type="Proteomes" id="UP000028181">
    <property type="component" value="Chromosome I"/>
</dbReference>
<dbReference type="eggNOG" id="ENOG5033BGW">
    <property type="taxonomic scope" value="Bacteria"/>
</dbReference>
<evidence type="ECO:0000259" key="1">
    <source>
        <dbReference type="Pfam" id="PF20056"/>
    </source>
</evidence>
<keyword evidence="3" id="KW-1185">Reference proteome</keyword>
<gene>
    <name evidence="2" type="ORF">RG540_CH11670</name>
</gene>
<dbReference type="HOGENOM" id="CLU_150669_0_0_5"/>
<sequence>MDNTIPTLDPKPENLTDRLKRWCSATWAAINEAKLLASLDDETVKLLAQDNALSEQELRELIAKGPHAADEMLALMKLLNIDPEEARLEEPVEFREMHVTCVHCGEKTRCRRELADGSAAVDFASYCGNAELLDDMRSRPELLAK</sequence>
<dbReference type="OrthoDB" id="7307423at2"/>
<evidence type="ECO:0000313" key="2">
    <source>
        <dbReference type="EMBL" id="CDN47354.1"/>
    </source>
</evidence>
<reference evidence="3" key="1">
    <citation type="journal article" date="2014" name="BMC Genomics">
        <title>Genome sequencing of two Neorhizobium galegae strains reveals a noeT gene responsible for the unusual acetylation of the nodulation factors.</title>
        <authorList>
            <person name="Osterman J."/>
            <person name="Marsh J."/>
            <person name="Laine P.K."/>
            <person name="Zeng Z."/>
            <person name="Alatalo E."/>
            <person name="Sullivan J.T."/>
            <person name="Young J.P."/>
            <person name="Thomas-Oates J."/>
            <person name="Paulin L."/>
            <person name="Lindstrom K."/>
        </authorList>
    </citation>
    <scope>NUCLEOTIDE SEQUENCE [LARGE SCALE GENOMIC DNA]</scope>
    <source>
        <strain evidence="3">HAMBI 540</strain>
    </source>
</reference>
<accession>A0A068SNE7</accession>
<organism evidence="2 3">
    <name type="scientific">Neorhizobium galegae bv. orientalis str. HAMBI 540</name>
    <dbReference type="NCBI Taxonomy" id="1028800"/>
    <lineage>
        <taxon>Bacteria</taxon>
        <taxon>Pseudomonadati</taxon>
        <taxon>Pseudomonadota</taxon>
        <taxon>Alphaproteobacteria</taxon>
        <taxon>Hyphomicrobiales</taxon>
        <taxon>Rhizobiaceae</taxon>
        <taxon>Rhizobium/Agrobacterium group</taxon>
        <taxon>Neorhizobium</taxon>
    </lineage>
</organism>
<proteinExistence type="predicted"/>
<dbReference type="Pfam" id="PF20056">
    <property type="entry name" value="DUF6455"/>
    <property type="match status" value="1"/>
</dbReference>